<dbReference type="GO" id="GO:0016787">
    <property type="term" value="F:hydrolase activity"/>
    <property type="evidence" value="ECO:0007669"/>
    <property type="project" value="UniProtKB-KW"/>
</dbReference>
<dbReference type="SMART" id="SM00490">
    <property type="entry name" value="HELICc"/>
    <property type="match status" value="1"/>
</dbReference>
<dbReference type="PROSITE" id="PS51192">
    <property type="entry name" value="HELICASE_ATP_BIND_1"/>
    <property type="match status" value="1"/>
</dbReference>
<feature type="domain" description="Helicase ATP-binding" evidence="3">
    <location>
        <begin position="264"/>
        <end position="448"/>
    </location>
</feature>
<dbReference type="AlphaFoldDB" id="A0A7G9YM09"/>
<dbReference type="InterPro" id="IPR049730">
    <property type="entry name" value="SNF2/RAD54-like_C"/>
</dbReference>
<feature type="domain" description="Helicase C-terminal" evidence="4">
    <location>
        <begin position="773"/>
        <end position="951"/>
    </location>
</feature>
<evidence type="ECO:0000259" key="3">
    <source>
        <dbReference type="PROSITE" id="PS51192"/>
    </source>
</evidence>
<dbReference type="GO" id="GO:0120545">
    <property type="term" value="F:nucleic acid conformation isomerase activity"/>
    <property type="evidence" value="ECO:0007669"/>
    <property type="project" value="UniProtKB-ARBA"/>
</dbReference>
<dbReference type="Gene3D" id="3.40.50.10810">
    <property type="entry name" value="Tandem AAA-ATPase domain"/>
    <property type="match status" value="1"/>
</dbReference>
<dbReference type="GO" id="GO:0005524">
    <property type="term" value="F:ATP binding"/>
    <property type="evidence" value="ECO:0007669"/>
    <property type="project" value="InterPro"/>
</dbReference>
<protein>
    <submittedName>
        <fullName evidence="5">RNA polymerase-associated protein RapA</fullName>
        <ecNumber evidence="5">3.6.4.-</ecNumber>
    </submittedName>
</protein>
<dbReference type="SUPFAM" id="SSF56024">
    <property type="entry name" value="Phospholipase D/nuclease"/>
    <property type="match status" value="1"/>
</dbReference>
<accession>A0A7G9YM09</accession>
<dbReference type="SUPFAM" id="SSF52540">
    <property type="entry name" value="P-loop containing nucleoside triphosphate hydrolases"/>
    <property type="match status" value="1"/>
</dbReference>
<dbReference type="Pfam" id="PF13091">
    <property type="entry name" value="PLDc_2"/>
    <property type="match status" value="1"/>
</dbReference>
<name>A0A7G9YM09_9EURY</name>
<sequence>METMNDTLAPNVIDNSPNRELISVLKDQIGKSKESKFAIGYFFLSGFSLVREDFPDSYDNLPFLKIVMGNETTYLTKEELVAGYDLRELFKQRMIEDLQKKKLGEGQIEQLRTLKEFVGNNIIDVKLYEGSRLHAKLYLFLTDPDEKYTSPGLGVVGSSNFTSDGLTKNKELNVLLTAREEVIYLNQWFDNLWDEASEFREDLIKVIDYSGVLPESPYPQIGTLVDPQTLFKYLVYQWFEGRVLKLLKRDILMEFQIVGVMNAVNILNFYNGVILADSVGLGKSFMASAVIEEFLNGKHPDWLANNGKEPSVLLILPPSIISQWEELLLNSDYFFKGNKKELRSGYIRTYEVYEDYGEKLLGTIAFLSLGIFQNMKEGEVDRLAEKYDLFILDEAHRFRNKSTRRHKNARKLLKKSDNFPNKFMLLTATPLNNSIDDIFNLIRIFNDDRFTPFTVKGIPIADLMKQYRDLKKELRKRDDDKIRKDTKKVATEIKQKILDEIMVSRVRKYIMEQFKDIKVDGKPLVFKDPKPFSLEYSPFYTRPYGELIDLVTGKIDDILFEYTKLYGSRFVVFEGDDDENGKHYIEIADLFKLLLGKRLESGIYPFETTLRRIYEKEKMFYNIFKIQIDTIFSEDSLRVIIKDAMGKAKIKKELEEVSVEYNVEEQDEETWYDRLVKILLEYSEDLKEEGVEYSQLDEIKLGLNKILQNLESDLRIMDTILEKLDAIKERDNGEYKIYGKIPKEDSIIELPIYRYVSDPKLSALKQIIGDPSQKSDKLENVDSLNRKKIIIFTQYKDTAYYLYHNLQDWASRETGLHTWLKDGKTDLIKIGLVTGDIDTSTKMNYLKRFAPVANSGYAEIERHGELEILISTDALSEGVNLQDADAVVNYDLPWNPMVIVQRVGRVNRIGNETDVYVVNFMPASEIEVIVGILSKLKEKISDITLIVGKETKILSPDEEITVETFGEKIKDYSQLSITELEQYGISEDFEKFLPEGMPQEQVDEYKLSNIIQYELGMTDKDFEDVKDMEDEPYYTFIHSDTGKIISVYEFYRDRYKIMKRVMSTTPVSNEISMETPLVFLDLMKGSARSPEKIESAITGLKTLKNETENIVEDLKEQYQQEQRGFLYQLYNALLVEREKAGEFKDRFTIVMTALQTIPYYEYTREIKPKLTERNLIELNRENVIVKDFAGTVDTLFDFFRAQGLVDIESLRVRVKHPGWWYEV</sequence>
<dbReference type="PROSITE" id="PS51194">
    <property type="entry name" value="HELICASE_CTER"/>
    <property type="match status" value="1"/>
</dbReference>
<gene>
    <name evidence="5" type="primary">rapA</name>
    <name evidence="5" type="ORF">KNGNHFEO_00040</name>
</gene>
<keyword evidence="1 5" id="KW-0378">Hydrolase</keyword>
<organism evidence="5">
    <name type="scientific">Candidatus Methanogaster sp. ANME-2c ERB4</name>
    <dbReference type="NCBI Taxonomy" id="2759911"/>
    <lineage>
        <taxon>Archaea</taxon>
        <taxon>Methanobacteriati</taxon>
        <taxon>Methanobacteriota</taxon>
        <taxon>Stenosarchaea group</taxon>
        <taxon>Methanomicrobia</taxon>
        <taxon>Methanosarcinales</taxon>
        <taxon>ANME-2 cluster</taxon>
        <taxon>Candidatus Methanogasteraceae</taxon>
        <taxon>Candidatus Methanogaster</taxon>
    </lineage>
</organism>
<dbReference type="PANTHER" id="PTHR45766">
    <property type="entry name" value="DNA ANNEALING HELICASE AND ENDONUCLEASE ZRANB3 FAMILY MEMBER"/>
    <property type="match status" value="1"/>
</dbReference>
<dbReference type="EC" id="3.6.4.-" evidence="5"/>
<reference evidence="5" key="1">
    <citation type="submission" date="2020-06" db="EMBL/GenBank/DDBJ databases">
        <title>Unique genomic features of the anaerobic methanotrophic archaea.</title>
        <authorList>
            <person name="Chadwick G.L."/>
            <person name="Skennerton C.T."/>
            <person name="Laso-Perez R."/>
            <person name="Leu A.O."/>
            <person name="Speth D.R."/>
            <person name="Yu H."/>
            <person name="Morgan-Lang C."/>
            <person name="Hatzenpichler R."/>
            <person name="Goudeau D."/>
            <person name="Malmstrom R."/>
            <person name="Brazelton W.J."/>
            <person name="Woyke T."/>
            <person name="Hallam S.J."/>
            <person name="Tyson G.W."/>
            <person name="Wegener G."/>
            <person name="Boetius A."/>
            <person name="Orphan V."/>
        </authorList>
    </citation>
    <scope>NUCLEOTIDE SEQUENCE</scope>
</reference>
<dbReference type="CDD" id="cd18793">
    <property type="entry name" value="SF2_C_SNF"/>
    <property type="match status" value="1"/>
</dbReference>
<feature type="coiled-coil region" evidence="2">
    <location>
        <begin position="1097"/>
        <end position="1124"/>
    </location>
</feature>
<dbReference type="CDD" id="cd09178">
    <property type="entry name" value="PLDc_N_Snf2_like"/>
    <property type="match status" value="1"/>
</dbReference>
<evidence type="ECO:0000256" key="2">
    <source>
        <dbReference type="SAM" id="Coils"/>
    </source>
</evidence>
<evidence type="ECO:0000259" key="4">
    <source>
        <dbReference type="PROSITE" id="PS51194"/>
    </source>
</evidence>
<dbReference type="SMART" id="SM00487">
    <property type="entry name" value="DEXDc"/>
    <property type="match status" value="1"/>
</dbReference>
<proteinExistence type="predicted"/>
<dbReference type="InterPro" id="IPR027417">
    <property type="entry name" value="P-loop_NTPase"/>
</dbReference>
<dbReference type="Pfam" id="PF00176">
    <property type="entry name" value="SNF2-rel_dom"/>
    <property type="match status" value="1"/>
</dbReference>
<dbReference type="Gene3D" id="3.40.50.300">
    <property type="entry name" value="P-loop containing nucleotide triphosphate hydrolases"/>
    <property type="match status" value="1"/>
</dbReference>
<dbReference type="InterPro" id="IPR014001">
    <property type="entry name" value="Helicase_ATP-bd"/>
</dbReference>
<evidence type="ECO:0000313" key="5">
    <source>
        <dbReference type="EMBL" id="QNO49043.1"/>
    </source>
</evidence>
<dbReference type="InterPro" id="IPR038718">
    <property type="entry name" value="SNF2-like_sf"/>
</dbReference>
<dbReference type="Gene3D" id="3.30.870.10">
    <property type="entry name" value="Endonuclease Chain A"/>
    <property type="match status" value="1"/>
</dbReference>
<dbReference type="Pfam" id="PF00271">
    <property type="entry name" value="Helicase_C"/>
    <property type="match status" value="1"/>
</dbReference>
<dbReference type="EMBL" id="MT631369">
    <property type="protein sequence ID" value="QNO49043.1"/>
    <property type="molecule type" value="Genomic_DNA"/>
</dbReference>
<dbReference type="PANTHER" id="PTHR45766:SF6">
    <property type="entry name" value="SWI_SNF-RELATED MATRIX-ASSOCIATED ACTIN-DEPENDENT REGULATOR OF CHROMATIN SUBFAMILY A-LIKE PROTEIN 1"/>
    <property type="match status" value="1"/>
</dbReference>
<dbReference type="InterPro" id="IPR025202">
    <property type="entry name" value="PLD-like_dom"/>
</dbReference>
<dbReference type="InterPro" id="IPR001650">
    <property type="entry name" value="Helicase_C-like"/>
</dbReference>
<dbReference type="InterPro" id="IPR000330">
    <property type="entry name" value="SNF2_N"/>
</dbReference>
<keyword evidence="2" id="KW-0175">Coiled coil</keyword>
<evidence type="ECO:0000256" key="1">
    <source>
        <dbReference type="ARBA" id="ARBA00022801"/>
    </source>
</evidence>
<dbReference type="GO" id="GO:0140097">
    <property type="term" value="F:catalytic activity, acting on DNA"/>
    <property type="evidence" value="ECO:0007669"/>
    <property type="project" value="UniProtKB-ARBA"/>
</dbReference>